<feature type="region of interest" description="Disordered" evidence="3">
    <location>
        <begin position="1"/>
        <end position="34"/>
    </location>
</feature>
<proteinExistence type="predicted"/>
<evidence type="ECO:0000256" key="3">
    <source>
        <dbReference type="SAM" id="MobiDB-lite"/>
    </source>
</evidence>
<keyword evidence="6" id="KW-1185">Reference proteome</keyword>
<accession>B0DHC1</accession>
<sequence length="409" mass="46845">MEYNYTSASFSMHGEQTISPAPPPADPIPTYQPNRPDSYYPSALNVFERIWHDRYHFLLQKGLELRPRYRPGWTPSWLNTKEEFLLSEDSLEQPFPQVMDAKRMKDGIAVCLKAVYRTPKEAEIAKYLCSPELSQEPANHSVPILDVFRDPSTPDFEYLVMPLLRPFDDPEFQAIGEVVDFVTQILEGLTFMHSHNIAHGDCTGANIMMDARPIYPQGWHFKANVCAPDGVTFVTPLARIDHPVRYYFIDYGVSHHFLPGQSRLVLDWGGRDADVPELKKLQPYDPFKVDVFTVGNVFLKDFYQVSAPLYHLPCQLTILTVPEKYLGLGFLADLIKFMMHEDPAKRPSCQIALEKWCRIKGGLNPTTARWRLRKPDETVGERVVLDAIAAARHGIHSLTHLFNEDARTW</sequence>
<dbReference type="InterPro" id="IPR000719">
    <property type="entry name" value="Prot_kinase_dom"/>
</dbReference>
<dbReference type="GO" id="GO:0005524">
    <property type="term" value="F:ATP binding"/>
    <property type="evidence" value="ECO:0007669"/>
    <property type="project" value="UniProtKB-KW"/>
</dbReference>
<evidence type="ECO:0000313" key="5">
    <source>
        <dbReference type="EMBL" id="EDR05988.1"/>
    </source>
</evidence>
<dbReference type="PROSITE" id="PS50011">
    <property type="entry name" value="PROTEIN_KINASE_DOM"/>
    <property type="match status" value="1"/>
</dbReference>
<evidence type="ECO:0000259" key="4">
    <source>
        <dbReference type="PROSITE" id="PS50011"/>
    </source>
</evidence>
<dbReference type="SMART" id="SM00220">
    <property type="entry name" value="S_TKc"/>
    <property type="match status" value="1"/>
</dbReference>
<dbReference type="HOGENOM" id="CLU_044121_2_1_1"/>
<dbReference type="EMBL" id="DS547110">
    <property type="protein sequence ID" value="EDR05988.1"/>
    <property type="molecule type" value="Genomic_DNA"/>
</dbReference>
<gene>
    <name evidence="5" type="ORF">LACBIDRAFT_302224</name>
</gene>
<keyword evidence="1" id="KW-0547">Nucleotide-binding</keyword>
<evidence type="ECO:0000313" key="6">
    <source>
        <dbReference type="Proteomes" id="UP000001194"/>
    </source>
</evidence>
<evidence type="ECO:0000256" key="1">
    <source>
        <dbReference type="ARBA" id="ARBA00022741"/>
    </source>
</evidence>
<dbReference type="SUPFAM" id="SSF56112">
    <property type="entry name" value="Protein kinase-like (PK-like)"/>
    <property type="match status" value="1"/>
</dbReference>
<dbReference type="PANTHER" id="PTHR24346">
    <property type="entry name" value="MAP/MICROTUBULE AFFINITY-REGULATING KINASE"/>
    <property type="match status" value="1"/>
</dbReference>
<dbReference type="GeneID" id="6078893"/>
<keyword evidence="2" id="KW-0067">ATP-binding</keyword>
<dbReference type="GO" id="GO:0005737">
    <property type="term" value="C:cytoplasm"/>
    <property type="evidence" value="ECO:0007669"/>
    <property type="project" value="TreeGrafter"/>
</dbReference>
<dbReference type="AlphaFoldDB" id="B0DHC1"/>
<feature type="compositionally biased region" description="Polar residues" evidence="3">
    <location>
        <begin position="1"/>
        <end position="10"/>
    </location>
</feature>
<organism evidence="6">
    <name type="scientific">Laccaria bicolor (strain S238N-H82 / ATCC MYA-4686)</name>
    <name type="common">Bicoloured deceiver</name>
    <name type="synonym">Laccaria laccata var. bicolor</name>
    <dbReference type="NCBI Taxonomy" id="486041"/>
    <lineage>
        <taxon>Eukaryota</taxon>
        <taxon>Fungi</taxon>
        <taxon>Dikarya</taxon>
        <taxon>Basidiomycota</taxon>
        <taxon>Agaricomycotina</taxon>
        <taxon>Agaricomycetes</taxon>
        <taxon>Agaricomycetidae</taxon>
        <taxon>Agaricales</taxon>
        <taxon>Agaricineae</taxon>
        <taxon>Hydnangiaceae</taxon>
        <taxon>Laccaria</taxon>
    </lineage>
</organism>
<reference evidence="5 6" key="1">
    <citation type="journal article" date="2008" name="Nature">
        <title>The genome of Laccaria bicolor provides insights into mycorrhizal symbiosis.</title>
        <authorList>
            <person name="Martin F."/>
            <person name="Aerts A."/>
            <person name="Ahren D."/>
            <person name="Brun A."/>
            <person name="Danchin E.G.J."/>
            <person name="Duchaussoy F."/>
            <person name="Gibon J."/>
            <person name="Kohler A."/>
            <person name="Lindquist E."/>
            <person name="Pereda V."/>
            <person name="Salamov A."/>
            <person name="Shapiro H.J."/>
            <person name="Wuyts J."/>
            <person name="Blaudez D."/>
            <person name="Buee M."/>
            <person name="Brokstein P."/>
            <person name="Canbaeck B."/>
            <person name="Cohen D."/>
            <person name="Courty P.E."/>
            <person name="Coutinho P.M."/>
            <person name="Delaruelle C."/>
            <person name="Detter J.C."/>
            <person name="Deveau A."/>
            <person name="DiFazio S."/>
            <person name="Duplessis S."/>
            <person name="Fraissinet-Tachet L."/>
            <person name="Lucic E."/>
            <person name="Frey-Klett P."/>
            <person name="Fourrey C."/>
            <person name="Feussner I."/>
            <person name="Gay G."/>
            <person name="Grimwood J."/>
            <person name="Hoegger P.J."/>
            <person name="Jain P."/>
            <person name="Kilaru S."/>
            <person name="Labbe J."/>
            <person name="Lin Y.C."/>
            <person name="Legue V."/>
            <person name="Le Tacon F."/>
            <person name="Marmeisse R."/>
            <person name="Melayah D."/>
            <person name="Montanini B."/>
            <person name="Muratet M."/>
            <person name="Nehls U."/>
            <person name="Niculita-Hirzel H."/>
            <person name="Oudot-Le Secq M.P."/>
            <person name="Peter M."/>
            <person name="Quesneville H."/>
            <person name="Rajashekar B."/>
            <person name="Reich M."/>
            <person name="Rouhier N."/>
            <person name="Schmutz J."/>
            <person name="Yin T."/>
            <person name="Chalot M."/>
            <person name="Henrissat B."/>
            <person name="Kuees U."/>
            <person name="Lucas S."/>
            <person name="Van de Peer Y."/>
            <person name="Podila G.K."/>
            <person name="Polle A."/>
            <person name="Pukkila P.J."/>
            <person name="Richardson P.M."/>
            <person name="Rouze P."/>
            <person name="Sanders I.R."/>
            <person name="Stajich J.E."/>
            <person name="Tunlid A."/>
            <person name="Tuskan G."/>
            <person name="Grigoriev I.V."/>
        </authorList>
    </citation>
    <scope>NUCLEOTIDE SEQUENCE [LARGE SCALE GENOMIC DNA]</scope>
    <source>
        <strain evidence="6">S238N-H82 / ATCC MYA-4686</strain>
    </source>
</reference>
<dbReference type="Proteomes" id="UP000001194">
    <property type="component" value="Unassembled WGS sequence"/>
</dbReference>
<dbReference type="Gene3D" id="1.10.510.10">
    <property type="entry name" value="Transferase(Phosphotransferase) domain 1"/>
    <property type="match status" value="1"/>
</dbReference>
<dbReference type="InParanoid" id="B0DHC1"/>
<dbReference type="InterPro" id="IPR011009">
    <property type="entry name" value="Kinase-like_dom_sf"/>
</dbReference>
<dbReference type="GO" id="GO:0035556">
    <property type="term" value="P:intracellular signal transduction"/>
    <property type="evidence" value="ECO:0007669"/>
    <property type="project" value="TreeGrafter"/>
</dbReference>
<protein>
    <submittedName>
        <fullName evidence="5">Predicted protein</fullName>
    </submittedName>
</protein>
<dbReference type="PANTHER" id="PTHR24346:SF30">
    <property type="entry name" value="MATERNAL EMBRYONIC LEUCINE ZIPPER KINASE"/>
    <property type="match status" value="1"/>
</dbReference>
<dbReference type="STRING" id="486041.B0DHC1"/>
<dbReference type="OrthoDB" id="5987198at2759"/>
<dbReference type="KEGG" id="lbc:LACBIDRAFT_302224"/>
<name>B0DHC1_LACBS</name>
<dbReference type="RefSeq" id="XP_001883276.1">
    <property type="nucleotide sequence ID" value="XM_001883241.1"/>
</dbReference>
<feature type="domain" description="Protein kinase" evidence="4">
    <location>
        <begin position="84"/>
        <end position="367"/>
    </location>
</feature>
<dbReference type="GO" id="GO:0004674">
    <property type="term" value="F:protein serine/threonine kinase activity"/>
    <property type="evidence" value="ECO:0007669"/>
    <property type="project" value="TreeGrafter"/>
</dbReference>
<evidence type="ECO:0000256" key="2">
    <source>
        <dbReference type="ARBA" id="ARBA00022840"/>
    </source>
</evidence>